<dbReference type="Proteomes" id="UP000577697">
    <property type="component" value="Unassembled WGS sequence"/>
</dbReference>
<evidence type="ECO:0000259" key="2">
    <source>
        <dbReference type="Pfam" id="PF04324"/>
    </source>
</evidence>
<dbReference type="InterPro" id="IPR023753">
    <property type="entry name" value="FAD/NAD-binding_dom"/>
</dbReference>
<evidence type="ECO:0000256" key="1">
    <source>
        <dbReference type="ARBA" id="ARBA00023002"/>
    </source>
</evidence>
<gene>
    <name evidence="4" type="ORF">AA2016_6153</name>
    <name evidence="5" type="ORF">FHS67_006418</name>
</gene>
<reference evidence="5 7" key="2">
    <citation type="submission" date="2020-08" db="EMBL/GenBank/DDBJ databases">
        <title>Genomic Encyclopedia of Type Strains, Phase IV (KMG-IV): sequencing the most valuable type-strain genomes for metagenomic binning, comparative biology and taxonomic classification.</title>
        <authorList>
            <person name="Goeker M."/>
        </authorList>
    </citation>
    <scope>NUCLEOTIDE SEQUENCE [LARGE SCALE GENOMIC DNA]</scope>
    <source>
        <strain evidence="5 7">DSM 10368</strain>
    </source>
</reference>
<dbReference type="EMBL" id="JACICB010000041">
    <property type="protein sequence ID" value="MBB3710058.1"/>
    <property type="molecule type" value="Genomic_DNA"/>
</dbReference>
<dbReference type="InterPro" id="IPR007419">
    <property type="entry name" value="BFD-like_2Fe2S-bd_dom"/>
</dbReference>
<proteinExistence type="predicted"/>
<dbReference type="EMBL" id="CP015007">
    <property type="protein sequence ID" value="AMS45055.1"/>
    <property type="molecule type" value="Genomic_DNA"/>
</dbReference>
<dbReference type="GO" id="GO:0016491">
    <property type="term" value="F:oxidoreductase activity"/>
    <property type="evidence" value="ECO:0007669"/>
    <property type="project" value="UniProtKB-KW"/>
</dbReference>
<dbReference type="Gene3D" id="3.50.50.60">
    <property type="entry name" value="FAD/NAD(P)-binding domain"/>
    <property type="match status" value="2"/>
</dbReference>
<dbReference type="InterPro" id="IPR041854">
    <property type="entry name" value="BFD-like_2Fe2S-bd_dom_sf"/>
</dbReference>
<reference evidence="4 6" key="1">
    <citation type="submission" date="2016-03" db="EMBL/GenBank/DDBJ databases">
        <title>Complete genome of Aminobacter aminovorans KCTC 2477.</title>
        <authorList>
            <person name="Kim K.M."/>
        </authorList>
    </citation>
    <scope>NUCLEOTIDE SEQUENCE [LARGE SCALE GENOMIC DNA]</scope>
    <source>
        <strain evidence="4 6">KCTC 2477</strain>
        <plasmid evidence="4 6">pAA02</plasmid>
    </source>
</reference>
<feature type="domain" description="BFD-like [2Fe-2S]-binding" evidence="2">
    <location>
        <begin position="396"/>
        <end position="449"/>
    </location>
</feature>
<keyword evidence="1" id="KW-0560">Oxidoreductase</keyword>
<evidence type="ECO:0000259" key="3">
    <source>
        <dbReference type="Pfam" id="PF07992"/>
    </source>
</evidence>
<sequence length="490" mass="52173">MNKIEDLSGMAERYDLIVVGAGPAGLAAAAAASALGLSTLIADENAGPGGQIYRAITTTPVKRRDVLGTAYWEGLKLAKELEVASCDYAPQTVVWSAEATGNGTGEFSETRSFDVGLSKNGKARMVQAKRLILATGALERPFPLPGWTLPGVMTAGAAQIALKASALVPEGRTVLAGSGPLLLLLADQLKRAGANIVAVLETTPKSNIKATLPLLADFLRSNYALSGFKLLAKSHFSLPMRRDVGDLRILGDERVHGISFRCNAREESIDCDHVLLHQGVIPNINMANALGCDLHWDKSIHAWTPTVDDWFESSVAGIGIAGDGAGIAGAPSATIRGQIAAVAAAAALGQIDRATQDKMASLMRAQARRLSRGRRFIDALYRPAQQMLRPSDPSTVICRCEEIQASQIRNIVRELHVQGPNQLKAYLRCGMGPCQGRMCGPSVIELIAEQRGVSVPDVGHIRLRMPVKPITLEEIASMPQSDAAKNAVMR</sequence>
<keyword evidence="4" id="KW-0614">Plasmid</keyword>
<dbReference type="Pfam" id="PF04324">
    <property type="entry name" value="Fer2_BFD"/>
    <property type="match status" value="1"/>
</dbReference>
<dbReference type="RefSeq" id="WP_210301754.1">
    <property type="nucleotide sequence ID" value="NZ_CP015007.1"/>
</dbReference>
<dbReference type="CDD" id="cd19946">
    <property type="entry name" value="GlpA-like_Fer2_BFD-like"/>
    <property type="match status" value="1"/>
</dbReference>
<geneLocation type="plasmid" evidence="4 6">
    <name>pAA02</name>
</geneLocation>
<dbReference type="Gene3D" id="1.10.10.1100">
    <property type="entry name" value="BFD-like [2Fe-2S]-binding domain"/>
    <property type="match status" value="1"/>
</dbReference>
<protein>
    <submittedName>
        <fullName evidence="4">BFD domain protein (2Fe-2S)-binding domain protein</fullName>
    </submittedName>
    <submittedName>
        <fullName evidence="5">NADPH-dependent 2,4-dienoyl-CoA reductase/sulfur reductase-like enzyme</fullName>
    </submittedName>
</protein>
<dbReference type="InterPro" id="IPR017224">
    <property type="entry name" value="Opine_Oxase_asu/HCN_bsu"/>
</dbReference>
<dbReference type="PRINTS" id="PR00411">
    <property type="entry name" value="PNDRDTASEI"/>
</dbReference>
<evidence type="ECO:0000313" key="6">
    <source>
        <dbReference type="Proteomes" id="UP000075755"/>
    </source>
</evidence>
<dbReference type="InterPro" id="IPR051691">
    <property type="entry name" value="Metab_Enz_Cyan_OpOx_G3PDH"/>
</dbReference>
<dbReference type="Proteomes" id="UP000075755">
    <property type="component" value="Plasmid pAA02"/>
</dbReference>
<evidence type="ECO:0000313" key="5">
    <source>
        <dbReference type="EMBL" id="MBB3710058.1"/>
    </source>
</evidence>
<keyword evidence="7" id="KW-1185">Reference proteome</keyword>
<evidence type="ECO:0000313" key="7">
    <source>
        <dbReference type="Proteomes" id="UP000577697"/>
    </source>
</evidence>
<dbReference type="PRINTS" id="PR00368">
    <property type="entry name" value="FADPNR"/>
</dbReference>
<dbReference type="Pfam" id="PF07992">
    <property type="entry name" value="Pyr_redox_2"/>
    <property type="match status" value="1"/>
</dbReference>
<dbReference type="AlphaFoldDB" id="A0AAC8YV84"/>
<dbReference type="SUPFAM" id="SSF51905">
    <property type="entry name" value="FAD/NAD(P)-binding domain"/>
    <property type="match status" value="1"/>
</dbReference>
<dbReference type="PIRSF" id="PIRSF037495">
    <property type="entry name" value="Opine_OX_OoxA/HcnB"/>
    <property type="match status" value="1"/>
</dbReference>
<feature type="domain" description="FAD/NAD(P)-binding" evidence="3">
    <location>
        <begin position="14"/>
        <end position="336"/>
    </location>
</feature>
<dbReference type="InterPro" id="IPR036188">
    <property type="entry name" value="FAD/NAD-bd_sf"/>
</dbReference>
<dbReference type="PANTHER" id="PTHR42949">
    <property type="entry name" value="ANAEROBIC GLYCEROL-3-PHOSPHATE DEHYDROGENASE SUBUNIT B"/>
    <property type="match status" value="1"/>
</dbReference>
<dbReference type="KEGG" id="aak:AA2016_6153"/>
<accession>A0AAC8YV84</accession>
<dbReference type="PANTHER" id="PTHR42949:SF3">
    <property type="entry name" value="ANAEROBIC GLYCEROL-3-PHOSPHATE DEHYDROGENASE SUBUNIT B"/>
    <property type="match status" value="1"/>
</dbReference>
<organism evidence="4 6">
    <name type="scientific">Aminobacter aminovorans</name>
    <name type="common">Chelatobacter heintzii</name>
    <dbReference type="NCBI Taxonomy" id="83263"/>
    <lineage>
        <taxon>Bacteria</taxon>
        <taxon>Pseudomonadati</taxon>
        <taxon>Pseudomonadota</taxon>
        <taxon>Alphaproteobacteria</taxon>
        <taxon>Hyphomicrobiales</taxon>
        <taxon>Phyllobacteriaceae</taxon>
        <taxon>Aminobacter</taxon>
    </lineage>
</organism>
<name>A0AAC8YV84_AMIAI</name>
<evidence type="ECO:0000313" key="4">
    <source>
        <dbReference type="EMBL" id="AMS45055.1"/>
    </source>
</evidence>